<sequence length="337" mass="37338">MRACVVGAGVVGLLTAMELQRELGASLDLTILADKFNEETTGDGAAGFFYPSTYFAGPTFDVTKQWIRDSFEWYSAVCWSDQARAAGVAEVTGYFFSNQSRDRVRNPVMEELCPEYRDATEDELQLIPGGARFGTYASTLIVECRYFLPWALHRIQAAGGRVQRRAVSRLDNLSEDFDAVFNCTGLGAAKLCGDHTLVPVRGQVYKVTAPWIKTFTYFDRDTYIIPNRHQVTLGGSRWLGNYSLEVDAHESAAIWERCVSVVPSLQAARVQRQWVGLRPFRCPVRVEADKALGSDTFTVVHNYGHGGYGITSAPGTARHAVKAFREQHRAGVGSCKL</sequence>
<evidence type="ECO:0000313" key="9">
    <source>
        <dbReference type="Proteomes" id="UP001219518"/>
    </source>
</evidence>
<dbReference type="InterPro" id="IPR023209">
    <property type="entry name" value="DAO"/>
</dbReference>
<evidence type="ECO:0000256" key="3">
    <source>
        <dbReference type="ARBA" id="ARBA00022630"/>
    </source>
</evidence>
<feature type="binding site" evidence="6">
    <location>
        <begin position="306"/>
        <end position="311"/>
    </location>
    <ligand>
        <name>FAD</name>
        <dbReference type="ChEBI" id="CHEBI:57692"/>
    </ligand>
</feature>
<keyword evidence="3" id="KW-0285">Flavoprotein</keyword>
<protein>
    <submittedName>
        <fullName evidence="8">D-aspartate oxidase</fullName>
    </submittedName>
</protein>
<accession>A0AAE1LPG6</accession>
<evidence type="ECO:0000256" key="5">
    <source>
        <dbReference type="ARBA" id="ARBA00023002"/>
    </source>
</evidence>
<keyword evidence="5" id="KW-0560">Oxidoreductase</keyword>
<keyword evidence="4 6" id="KW-0274">FAD</keyword>
<dbReference type="AlphaFoldDB" id="A0AAE1LPG6"/>
<reference evidence="8" key="2">
    <citation type="journal article" date="2023" name="BMC Genomics">
        <title>Pest status, molecular evolution, and epigenetic factors derived from the genome assembly of Frankliniella fusca, a thysanopteran phytovirus vector.</title>
        <authorList>
            <person name="Catto M.A."/>
            <person name="Labadie P.E."/>
            <person name="Jacobson A.L."/>
            <person name="Kennedy G.G."/>
            <person name="Srinivasan R."/>
            <person name="Hunt B.G."/>
        </authorList>
    </citation>
    <scope>NUCLEOTIDE SEQUENCE</scope>
    <source>
        <strain evidence="8">PL_HMW_Pooled</strain>
    </source>
</reference>
<gene>
    <name evidence="8" type="ORF">KUF71_015281</name>
</gene>
<dbReference type="PROSITE" id="PS00677">
    <property type="entry name" value="DAO"/>
    <property type="match status" value="1"/>
</dbReference>
<evidence type="ECO:0000256" key="2">
    <source>
        <dbReference type="ARBA" id="ARBA00006730"/>
    </source>
</evidence>
<comment type="cofactor">
    <cofactor evidence="1 6">
        <name>FAD</name>
        <dbReference type="ChEBI" id="CHEBI:57692"/>
    </cofactor>
</comment>
<dbReference type="PANTHER" id="PTHR11530">
    <property type="entry name" value="D-AMINO ACID OXIDASE"/>
    <property type="match status" value="1"/>
</dbReference>
<dbReference type="PIRSF" id="PIRSF000189">
    <property type="entry name" value="D-aa_oxidase"/>
    <property type="match status" value="1"/>
</dbReference>
<evidence type="ECO:0000256" key="4">
    <source>
        <dbReference type="ARBA" id="ARBA00022827"/>
    </source>
</evidence>
<dbReference type="InterPro" id="IPR006076">
    <property type="entry name" value="FAD-dep_OxRdtase"/>
</dbReference>
<proteinExistence type="inferred from homology"/>
<dbReference type="InterPro" id="IPR006181">
    <property type="entry name" value="D-amino_acid_oxidase_CS"/>
</dbReference>
<dbReference type="GO" id="GO:0019478">
    <property type="term" value="P:D-amino acid catabolic process"/>
    <property type="evidence" value="ECO:0007669"/>
    <property type="project" value="TreeGrafter"/>
</dbReference>
<feature type="binding site" evidence="6">
    <location>
        <position position="223"/>
    </location>
    <ligand>
        <name>D-dopa</name>
        <dbReference type="ChEBI" id="CHEBI:149689"/>
    </ligand>
</feature>
<feature type="binding site" evidence="6">
    <location>
        <position position="278"/>
    </location>
    <ligand>
        <name>D-dopa</name>
        <dbReference type="ChEBI" id="CHEBI:149689"/>
    </ligand>
</feature>
<dbReference type="PANTHER" id="PTHR11530:SF17">
    <property type="entry name" value="RE49860P"/>
    <property type="match status" value="1"/>
</dbReference>
<evidence type="ECO:0000256" key="6">
    <source>
        <dbReference type="PIRSR" id="PIRSR000189-1"/>
    </source>
</evidence>
<dbReference type="Proteomes" id="UP001219518">
    <property type="component" value="Unassembled WGS sequence"/>
</dbReference>
<comment type="caution">
    <text evidence="8">The sequence shown here is derived from an EMBL/GenBank/DDBJ whole genome shotgun (WGS) entry which is preliminary data.</text>
</comment>
<dbReference type="Gene3D" id="3.40.50.720">
    <property type="entry name" value="NAD(P)-binding Rossmann-like Domain"/>
    <property type="match status" value="1"/>
</dbReference>
<evidence type="ECO:0000259" key="7">
    <source>
        <dbReference type="Pfam" id="PF01266"/>
    </source>
</evidence>
<dbReference type="GO" id="GO:0003884">
    <property type="term" value="F:D-amino-acid oxidase activity"/>
    <property type="evidence" value="ECO:0007669"/>
    <property type="project" value="InterPro"/>
</dbReference>
<evidence type="ECO:0000256" key="1">
    <source>
        <dbReference type="ARBA" id="ARBA00001974"/>
    </source>
</evidence>
<keyword evidence="9" id="KW-1185">Reference proteome</keyword>
<organism evidence="8 9">
    <name type="scientific">Frankliniella fusca</name>
    <dbReference type="NCBI Taxonomy" id="407009"/>
    <lineage>
        <taxon>Eukaryota</taxon>
        <taxon>Metazoa</taxon>
        <taxon>Ecdysozoa</taxon>
        <taxon>Arthropoda</taxon>
        <taxon>Hexapoda</taxon>
        <taxon>Insecta</taxon>
        <taxon>Pterygota</taxon>
        <taxon>Neoptera</taxon>
        <taxon>Paraneoptera</taxon>
        <taxon>Thysanoptera</taxon>
        <taxon>Terebrantia</taxon>
        <taxon>Thripoidea</taxon>
        <taxon>Thripidae</taxon>
        <taxon>Frankliniella</taxon>
    </lineage>
</organism>
<comment type="similarity">
    <text evidence="2">Belongs to the DAMOX/DASOX family.</text>
</comment>
<dbReference type="SUPFAM" id="SSF54373">
    <property type="entry name" value="FAD-linked reductases, C-terminal domain"/>
    <property type="match status" value="1"/>
</dbReference>
<dbReference type="GO" id="GO:0005737">
    <property type="term" value="C:cytoplasm"/>
    <property type="evidence" value="ECO:0007669"/>
    <property type="project" value="TreeGrafter"/>
</dbReference>
<dbReference type="EMBL" id="JAHWGI010001271">
    <property type="protein sequence ID" value="KAK3926945.1"/>
    <property type="molecule type" value="Genomic_DNA"/>
</dbReference>
<evidence type="ECO:0000313" key="8">
    <source>
        <dbReference type="EMBL" id="KAK3926945.1"/>
    </source>
</evidence>
<dbReference type="Pfam" id="PF01266">
    <property type="entry name" value="DAO"/>
    <property type="match status" value="1"/>
</dbReference>
<dbReference type="GO" id="GO:0071949">
    <property type="term" value="F:FAD binding"/>
    <property type="evidence" value="ECO:0007669"/>
    <property type="project" value="InterPro"/>
</dbReference>
<feature type="binding site" evidence="6">
    <location>
        <position position="307"/>
    </location>
    <ligand>
        <name>D-dopa</name>
        <dbReference type="ChEBI" id="CHEBI:149689"/>
    </ligand>
</feature>
<feature type="domain" description="FAD dependent oxidoreductase" evidence="7">
    <location>
        <begin position="3"/>
        <end position="321"/>
    </location>
</feature>
<dbReference type="SUPFAM" id="SSF51971">
    <property type="entry name" value="Nucleotide-binding domain"/>
    <property type="match status" value="1"/>
</dbReference>
<dbReference type="Gene3D" id="3.30.9.10">
    <property type="entry name" value="D-Amino Acid Oxidase, subunit A, domain 2"/>
    <property type="match status" value="1"/>
</dbReference>
<reference evidence="8" key="1">
    <citation type="submission" date="2021-07" db="EMBL/GenBank/DDBJ databases">
        <authorList>
            <person name="Catto M.A."/>
            <person name="Jacobson A."/>
            <person name="Kennedy G."/>
            <person name="Labadie P."/>
            <person name="Hunt B.G."/>
            <person name="Srinivasan R."/>
        </authorList>
    </citation>
    <scope>NUCLEOTIDE SEQUENCE</scope>
    <source>
        <strain evidence="8">PL_HMW_Pooled</strain>
        <tissue evidence="8">Head</tissue>
    </source>
</reference>
<feature type="binding site" evidence="6">
    <location>
        <position position="184"/>
    </location>
    <ligand>
        <name>FAD</name>
        <dbReference type="ChEBI" id="CHEBI:57692"/>
    </ligand>
</feature>
<feature type="binding site" evidence="6">
    <location>
        <position position="167"/>
    </location>
    <ligand>
        <name>FAD</name>
        <dbReference type="ChEBI" id="CHEBI:57692"/>
    </ligand>
</feature>
<name>A0AAE1LPG6_9NEOP</name>